<organism evidence="6 7">
    <name type="scientific">Chloracidobacterium sp. N</name>
    <dbReference type="NCBI Taxonomy" id="2821540"/>
    <lineage>
        <taxon>Bacteria</taxon>
        <taxon>Pseudomonadati</taxon>
        <taxon>Acidobacteriota</taxon>
        <taxon>Terriglobia</taxon>
        <taxon>Terriglobales</taxon>
        <taxon>Acidobacteriaceae</taxon>
        <taxon>Chloracidobacterium</taxon>
        <taxon>Chloracidobacterium aggregatum</taxon>
    </lineage>
</organism>
<dbReference type="EC" id="4.-.-.-" evidence="5"/>
<keyword evidence="5" id="KW-0671">Queuosine biosynthesis</keyword>
<dbReference type="InterPro" id="IPR007115">
    <property type="entry name" value="6-PTP_synth/QueD"/>
</dbReference>
<gene>
    <name evidence="6" type="primary">queD</name>
    <name evidence="6" type="ORF">J8C05_10135</name>
</gene>
<protein>
    <recommendedName>
        <fullName evidence="3 5">6-carboxy-5,6,7,8-tetrahydropterin synthase</fullName>
        <ecNumber evidence="5">4.-.-.-</ecNumber>
    </recommendedName>
</protein>
<comment type="catalytic activity">
    <reaction evidence="4 5">
        <text>7,8-dihydroneopterin 3'-triphosphate + H2O = 6-carboxy-5,6,7,8-tetrahydropterin + triphosphate + acetaldehyde + 2 H(+)</text>
        <dbReference type="Rhea" id="RHEA:27966"/>
        <dbReference type="ChEBI" id="CHEBI:15343"/>
        <dbReference type="ChEBI" id="CHEBI:15377"/>
        <dbReference type="ChEBI" id="CHEBI:15378"/>
        <dbReference type="ChEBI" id="CHEBI:18036"/>
        <dbReference type="ChEBI" id="CHEBI:58462"/>
        <dbReference type="ChEBI" id="CHEBI:61032"/>
        <dbReference type="EC" id="4.1.2.50"/>
    </reaction>
</comment>
<comment type="pathway">
    <text evidence="1 5">Purine metabolism; 7-cyano-7-deazaguanine biosynthesis.</text>
</comment>
<dbReference type="NCBIfam" id="TIGR03367">
    <property type="entry name" value="queuosine_QueD"/>
    <property type="match status" value="1"/>
</dbReference>
<proteinExistence type="inferred from homology"/>
<dbReference type="Proteomes" id="UP000677668">
    <property type="component" value="Chromosome 1"/>
</dbReference>
<evidence type="ECO:0000256" key="2">
    <source>
        <dbReference type="ARBA" id="ARBA00008900"/>
    </source>
</evidence>
<evidence type="ECO:0000256" key="5">
    <source>
        <dbReference type="PIRNR" id="PIRNR006113"/>
    </source>
</evidence>
<evidence type="ECO:0000256" key="1">
    <source>
        <dbReference type="ARBA" id="ARBA00005061"/>
    </source>
</evidence>
<reference evidence="6 7" key="1">
    <citation type="submission" date="2021-03" db="EMBL/GenBank/DDBJ databases">
        <title>Genomic and phenotypic characterization of Chloracidobacterium isolates provides evidence for multiple species.</title>
        <authorList>
            <person name="Saini M.K."/>
            <person name="Costas A.M.G."/>
            <person name="Tank M."/>
            <person name="Bryant D.A."/>
        </authorList>
    </citation>
    <scope>NUCLEOTIDE SEQUENCE [LARGE SCALE GENOMIC DNA]</scope>
    <source>
        <strain evidence="6 7">N</strain>
    </source>
</reference>
<keyword evidence="7" id="KW-1185">Reference proteome</keyword>
<dbReference type="EMBL" id="CP072642">
    <property type="protein sequence ID" value="QUV93714.1"/>
    <property type="molecule type" value="Genomic_DNA"/>
</dbReference>
<keyword evidence="5" id="KW-0862">Zinc</keyword>
<evidence type="ECO:0000313" key="6">
    <source>
        <dbReference type="EMBL" id="QUV93714.1"/>
    </source>
</evidence>
<keyword evidence="5 6" id="KW-0456">Lyase</keyword>
<dbReference type="PIRSF" id="PIRSF006113">
    <property type="entry name" value="PTP_synth"/>
    <property type="match status" value="1"/>
</dbReference>
<comment type="cofactor">
    <cofactor evidence="5">
        <name>Zn(2+)</name>
        <dbReference type="ChEBI" id="CHEBI:29105"/>
    </cofactor>
    <text evidence="5">Binds 1 zinc ion per subunit.</text>
</comment>
<evidence type="ECO:0000256" key="4">
    <source>
        <dbReference type="ARBA" id="ARBA00048807"/>
    </source>
</evidence>
<evidence type="ECO:0000256" key="3">
    <source>
        <dbReference type="ARBA" id="ARBA00018141"/>
    </source>
</evidence>
<sequence length="128" mass="14894">MSKHVYEVMVETQFSAAHALRHYRGQGESVHGHNWRIQVFVRGEKLDENHILVDFRAVREATEEVMRYLDHKHLNELPPFDQELNPSTENIAAFVFHQVANRINTPHYQVTLVRAWETPTTMAAYGLA</sequence>
<dbReference type="PANTHER" id="PTHR12589">
    <property type="entry name" value="PYRUVOYL TETRAHYDROBIOPTERIN SYNTHASE"/>
    <property type="match status" value="1"/>
</dbReference>
<name>A0ABX8AYE0_9BACT</name>
<dbReference type="RefSeq" id="WP_058868027.1">
    <property type="nucleotide sequence ID" value="NZ_CP072642.1"/>
</dbReference>
<dbReference type="GO" id="GO:0070497">
    <property type="term" value="F:6-carboxytetrahydropterin synthase activity"/>
    <property type="evidence" value="ECO:0007669"/>
    <property type="project" value="UniProtKB-EC"/>
</dbReference>
<dbReference type="Gene3D" id="3.30.479.10">
    <property type="entry name" value="6-pyruvoyl tetrahydropterin synthase/QueD"/>
    <property type="match status" value="1"/>
</dbReference>
<accession>A0ABX8AYE0</accession>
<dbReference type="InterPro" id="IPR038418">
    <property type="entry name" value="6-PTP_synth/QueD_sf"/>
</dbReference>
<dbReference type="Pfam" id="PF01242">
    <property type="entry name" value="PTPS"/>
    <property type="match status" value="1"/>
</dbReference>
<dbReference type="PANTHER" id="PTHR12589:SF8">
    <property type="entry name" value="6-CARBOXY-5,6,7,8-TETRAHYDROPTERIN SYNTHASE"/>
    <property type="match status" value="1"/>
</dbReference>
<keyword evidence="5" id="KW-0479">Metal-binding</keyword>
<evidence type="ECO:0000313" key="7">
    <source>
        <dbReference type="Proteomes" id="UP000677668"/>
    </source>
</evidence>
<comment type="similarity">
    <text evidence="2 5">Belongs to the PTPS family. QueD subfamily.</text>
</comment>
<dbReference type="SUPFAM" id="SSF55620">
    <property type="entry name" value="Tetrahydrobiopterin biosynthesis enzymes-like"/>
    <property type="match status" value="1"/>
</dbReference>